<gene>
    <name evidence="4" type="ORF">XELAEV_18040692mg</name>
</gene>
<dbReference type="Gene3D" id="2.60.40.10">
    <property type="entry name" value="Immunoglobulins"/>
    <property type="match status" value="2"/>
</dbReference>
<feature type="non-terminal residue" evidence="4">
    <location>
        <position position="177"/>
    </location>
</feature>
<sequence>CEFPAEGSVRSVVSFSPNWVPILYNDSVTLTCNLDTNPKKEKRYSWYRDNIRLSHYEKNYTIQAARPNDSGNYQCQADTTKKSDAVQLNFSVGPVILQAPPSVCEGDYLSLRCHSRYNDTEYSKFYKDGTVMESPGTGSIFQAGKAIKKMTGTYKCSKEYDQYSSTKFSNEEFIYVA</sequence>
<dbReference type="PANTHER" id="PTHR11481:SF110">
    <property type="entry name" value="FC RECEPTOR-LIKE PROTEIN 3"/>
    <property type="match status" value="1"/>
</dbReference>
<dbReference type="InterPro" id="IPR007110">
    <property type="entry name" value="Ig-like_dom"/>
</dbReference>
<evidence type="ECO:0000313" key="4">
    <source>
        <dbReference type="EMBL" id="OCT69377.1"/>
    </source>
</evidence>
<dbReference type="PROSITE" id="PS50835">
    <property type="entry name" value="IG_LIKE"/>
    <property type="match status" value="1"/>
</dbReference>
<dbReference type="GO" id="GO:0004888">
    <property type="term" value="F:transmembrane signaling receptor activity"/>
    <property type="evidence" value="ECO:0007669"/>
    <property type="project" value="TreeGrafter"/>
</dbReference>
<dbReference type="AlphaFoldDB" id="A0A974H922"/>
<keyword evidence="2" id="KW-1015">Disulfide bond</keyword>
<keyword evidence="1" id="KW-0732">Signal</keyword>
<proteinExistence type="predicted"/>
<protein>
    <recommendedName>
        <fullName evidence="3">Ig-like domain-containing protein</fullName>
    </recommendedName>
</protein>
<accession>A0A974H922</accession>
<dbReference type="GO" id="GO:0007166">
    <property type="term" value="P:cell surface receptor signaling pathway"/>
    <property type="evidence" value="ECO:0007669"/>
    <property type="project" value="TreeGrafter"/>
</dbReference>
<dbReference type="InterPro" id="IPR050488">
    <property type="entry name" value="Ig_Fc_receptor"/>
</dbReference>
<evidence type="ECO:0000256" key="1">
    <source>
        <dbReference type="ARBA" id="ARBA00022729"/>
    </source>
</evidence>
<dbReference type="InterPro" id="IPR036179">
    <property type="entry name" value="Ig-like_dom_sf"/>
</dbReference>
<feature type="domain" description="Ig-like" evidence="3">
    <location>
        <begin position="25"/>
        <end position="91"/>
    </location>
</feature>
<reference evidence="5" key="1">
    <citation type="journal article" date="2016" name="Nature">
        <title>Genome evolution in the allotetraploid frog Xenopus laevis.</title>
        <authorList>
            <person name="Session A.M."/>
            <person name="Uno Y."/>
            <person name="Kwon T."/>
            <person name="Chapman J.A."/>
            <person name="Toyoda A."/>
            <person name="Takahashi S."/>
            <person name="Fukui A."/>
            <person name="Hikosaka A."/>
            <person name="Suzuki A."/>
            <person name="Kondo M."/>
            <person name="van Heeringen S.J."/>
            <person name="Quigley I."/>
            <person name="Heinz S."/>
            <person name="Ogino H."/>
            <person name="Ochi H."/>
            <person name="Hellsten U."/>
            <person name="Lyons J.B."/>
            <person name="Simakov O."/>
            <person name="Putnam N."/>
            <person name="Stites J."/>
            <person name="Kuroki Y."/>
            <person name="Tanaka T."/>
            <person name="Michiue T."/>
            <person name="Watanabe M."/>
            <person name="Bogdanovic O."/>
            <person name="Lister R."/>
            <person name="Georgiou G."/>
            <person name="Paranjpe S.S."/>
            <person name="van Kruijsbergen I."/>
            <person name="Shu S."/>
            <person name="Carlson J."/>
            <person name="Kinoshita T."/>
            <person name="Ohta Y."/>
            <person name="Mawaribuchi S."/>
            <person name="Jenkins J."/>
            <person name="Grimwood J."/>
            <person name="Schmutz J."/>
            <person name="Mitros T."/>
            <person name="Mozaffari S.V."/>
            <person name="Suzuki Y."/>
            <person name="Haramoto Y."/>
            <person name="Yamamoto T.S."/>
            <person name="Takagi C."/>
            <person name="Heald R."/>
            <person name="Miller K."/>
            <person name="Haudenschild C."/>
            <person name="Kitzman J."/>
            <person name="Nakayama T."/>
            <person name="Izutsu Y."/>
            <person name="Robert J."/>
            <person name="Fortriede J."/>
            <person name="Burns K."/>
            <person name="Lotay V."/>
            <person name="Karimi K."/>
            <person name="Yasuoka Y."/>
            <person name="Dichmann D.S."/>
            <person name="Flajnik M.F."/>
            <person name="Houston D.W."/>
            <person name="Shendure J."/>
            <person name="DuPasquier L."/>
            <person name="Vize P.D."/>
            <person name="Zorn A.M."/>
            <person name="Ito M."/>
            <person name="Marcotte E.M."/>
            <person name="Wallingford J.B."/>
            <person name="Ito Y."/>
            <person name="Asashima M."/>
            <person name="Ueno N."/>
            <person name="Matsuda Y."/>
            <person name="Veenstra G.J."/>
            <person name="Fujiyama A."/>
            <person name="Harland R.M."/>
            <person name="Taira M."/>
            <person name="Rokhsar D.S."/>
        </authorList>
    </citation>
    <scope>NUCLEOTIDE SEQUENCE [LARGE SCALE GENOMIC DNA]</scope>
    <source>
        <strain evidence="5">J</strain>
    </source>
</reference>
<evidence type="ECO:0000313" key="5">
    <source>
        <dbReference type="Proteomes" id="UP000694892"/>
    </source>
</evidence>
<dbReference type="InterPro" id="IPR003598">
    <property type="entry name" value="Ig_sub2"/>
</dbReference>
<dbReference type="OMA" id="CHSRYND"/>
<name>A0A974H922_XENLA</name>
<organism evidence="4 5">
    <name type="scientific">Xenopus laevis</name>
    <name type="common">African clawed frog</name>
    <dbReference type="NCBI Taxonomy" id="8355"/>
    <lineage>
        <taxon>Eukaryota</taxon>
        <taxon>Metazoa</taxon>
        <taxon>Chordata</taxon>
        <taxon>Craniata</taxon>
        <taxon>Vertebrata</taxon>
        <taxon>Euteleostomi</taxon>
        <taxon>Amphibia</taxon>
        <taxon>Batrachia</taxon>
        <taxon>Anura</taxon>
        <taxon>Pipoidea</taxon>
        <taxon>Pipidae</taxon>
        <taxon>Xenopodinae</taxon>
        <taxon>Xenopus</taxon>
        <taxon>Xenopus</taxon>
    </lineage>
</organism>
<dbReference type="SMART" id="SM00408">
    <property type="entry name" value="IGc2"/>
    <property type="match status" value="1"/>
</dbReference>
<dbReference type="SMART" id="SM00409">
    <property type="entry name" value="IG"/>
    <property type="match status" value="1"/>
</dbReference>
<dbReference type="GO" id="GO:0006955">
    <property type="term" value="P:immune response"/>
    <property type="evidence" value="ECO:0007669"/>
    <property type="project" value="TreeGrafter"/>
</dbReference>
<dbReference type="Pfam" id="PF13927">
    <property type="entry name" value="Ig_3"/>
    <property type="match status" value="1"/>
</dbReference>
<dbReference type="GO" id="GO:0009897">
    <property type="term" value="C:external side of plasma membrane"/>
    <property type="evidence" value="ECO:0007669"/>
    <property type="project" value="TreeGrafter"/>
</dbReference>
<dbReference type="InterPro" id="IPR013783">
    <property type="entry name" value="Ig-like_fold"/>
</dbReference>
<feature type="non-terminal residue" evidence="4">
    <location>
        <position position="1"/>
    </location>
</feature>
<evidence type="ECO:0000256" key="2">
    <source>
        <dbReference type="ARBA" id="ARBA00023157"/>
    </source>
</evidence>
<evidence type="ECO:0000259" key="3">
    <source>
        <dbReference type="PROSITE" id="PS50835"/>
    </source>
</evidence>
<dbReference type="SUPFAM" id="SSF48726">
    <property type="entry name" value="Immunoglobulin"/>
    <property type="match status" value="2"/>
</dbReference>
<dbReference type="PANTHER" id="PTHR11481">
    <property type="entry name" value="IMMUNOGLOBULIN FC RECEPTOR"/>
    <property type="match status" value="1"/>
</dbReference>
<dbReference type="Proteomes" id="UP000694892">
    <property type="component" value="Chromosome 8L"/>
</dbReference>
<dbReference type="EMBL" id="CM004480">
    <property type="protein sequence ID" value="OCT69377.1"/>
    <property type="molecule type" value="Genomic_DNA"/>
</dbReference>
<dbReference type="InterPro" id="IPR003599">
    <property type="entry name" value="Ig_sub"/>
</dbReference>